<dbReference type="PATRIC" id="fig|1069640.6.peg.36"/>
<dbReference type="KEGG" id="sns:VC03_00225"/>
<evidence type="ECO:0000313" key="2">
    <source>
        <dbReference type="Proteomes" id="UP000033103"/>
    </source>
</evidence>
<dbReference type="RefSeq" id="WP_046328130.1">
    <property type="nucleotide sequence ID" value="NZ_CP011280.1"/>
</dbReference>
<name>A0A0E3UTE8_9FUSO</name>
<gene>
    <name evidence="1" type="ORF">VC03_00225</name>
</gene>
<dbReference type="PROSITE" id="PS51257">
    <property type="entry name" value="PROKAR_LIPOPROTEIN"/>
    <property type="match status" value="1"/>
</dbReference>
<dbReference type="Gene3D" id="3.40.50.2300">
    <property type="match status" value="2"/>
</dbReference>
<dbReference type="EMBL" id="CP011280">
    <property type="protein sequence ID" value="AKC95024.1"/>
    <property type="molecule type" value="Genomic_DNA"/>
</dbReference>
<dbReference type="InterPro" id="IPR028082">
    <property type="entry name" value="Peripla_BP_I"/>
</dbReference>
<dbReference type="AlphaFoldDB" id="A0A0E3UTE8"/>
<dbReference type="STRING" id="187101.VC03_00225"/>
<evidence type="ECO:0000313" key="1">
    <source>
        <dbReference type="EMBL" id="AKC95024.1"/>
    </source>
</evidence>
<proteinExistence type="predicted"/>
<evidence type="ECO:0008006" key="3">
    <source>
        <dbReference type="Google" id="ProtNLM"/>
    </source>
</evidence>
<sequence>MKKLIYLLILIPFFFTSCKKQEKAITIGIAKVVDHPSINEIEKGIKDGLKDKNIKIEVKSANGEIATADLIAKSFKMSNMSAVIGIGTLPSQALKSANTDTPVIFSCVTDPVSANLKGDNITGICDRLDTTYDELKLLKKAFPKVKNIGIIYSTSELNSLVHIKDIETSAKKLNLNVIKLGVTNSSEIPQVTTNLLNKADAIYVPIDNLVVANISYLITKANEKRKPLIASDSSSVKLGALFSIGLDYYELGKQTANILLEVLNGKKPSDIPVQMAKNTRLFVNKETEKLLNVKIGD</sequence>
<dbReference type="PANTHER" id="PTHR35271:SF1">
    <property type="entry name" value="ABC TRANSPORTER, SUBSTRATE-BINDING LIPOPROTEIN"/>
    <property type="match status" value="1"/>
</dbReference>
<dbReference type="Proteomes" id="UP000033103">
    <property type="component" value="Chromosome"/>
</dbReference>
<dbReference type="Pfam" id="PF04392">
    <property type="entry name" value="ABC_sub_bind"/>
    <property type="match status" value="1"/>
</dbReference>
<organism evidence="1 2">
    <name type="scientific">Sneathia vaginalis</name>
    <dbReference type="NCBI Taxonomy" id="187101"/>
    <lineage>
        <taxon>Bacteria</taxon>
        <taxon>Fusobacteriati</taxon>
        <taxon>Fusobacteriota</taxon>
        <taxon>Fusobacteriia</taxon>
        <taxon>Fusobacteriales</taxon>
        <taxon>Leptotrichiaceae</taxon>
        <taxon>Sneathia</taxon>
    </lineage>
</organism>
<reference evidence="1 2" key="1">
    <citation type="journal article" date="2012" name="BMC Genomics">
        <title>Genomic sequence analysis and characterization of Sneathia amnii sp. nov.</title>
        <authorList>
            <consortium name="Vaginal Microbiome Consortium (additional members)"/>
            <person name="Harwich M.D.Jr."/>
            <person name="Serrano M.G."/>
            <person name="Fettweis J.M."/>
            <person name="Alves J.M."/>
            <person name="Reimers M.A."/>
            <person name="Buck G.A."/>
            <person name="Jefferson K.K."/>
        </authorList>
    </citation>
    <scope>NUCLEOTIDE SEQUENCE [LARGE SCALE GENOMIC DNA]</scope>
    <source>
        <strain evidence="1 2">SN35</strain>
    </source>
</reference>
<dbReference type="HOGENOM" id="CLU_058196_0_0_0"/>
<keyword evidence="2" id="KW-1185">Reference proteome</keyword>
<dbReference type="OrthoDB" id="9776955at2"/>
<dbReference type="InterPro" id="IPR007487">
    <property type="entry name" value="ABC_transpt-TYRBP-like"/>
</dbReference>
<dbReference type="CDD" id="cd06325">
    <property type="entry name" value="PBP1_ABC_unchar_transporter"/>
    <property type="match status" value="1"/>
</dbReference>
<dbReference type="PANTHER" id="PTHR35271">
    <property type="entry name" value="ABC TRANSPORTER, SUBSTRATE-BINDING LIPOPROTEIN-RELATED"/>
    <property type="match status" value="1"/>
</dbReference>
<accession>A0A0E3UTE8</accession>
<dbReference type="SUPFAM" id="SSF53822">
    <property type="entry name" value="Periplasmic binding protein-like I"/>
    <property type="match status" value="1"/>
</dbReference>
<protein>
    <recommendedName>
        <fullName evidence="3">ABC transporter substrate-binding protein</fullName>
    </recommendedName>
</protein>